<reference evidence="4 5" key="1">
    <citation type="journal article" date="2023" name="Mol. Ecol. Resour.">
        <title>Chromosome-level genome assembly of a triploid poplar Populus alba 'Berolinensis'.</title>
        <authorList>
            <person name="Chen S."/>
            <person name="Yu Y."/>
            <person name="Wang X."/>
            <person name="Wang S."/>
            <person name="Zhang T."/>
            <person name="Zhou Y."/>
            <person name="He R."/>
            <person name="Meng N."/>
            <person name="Wang Y."/>
            <person name="Liu W."/>
            <person name="Liu Z."/>
            <person name="Liu J."/>
            <person name="Guo Q."/>
            <person name="Huang H."/>
            <person name="Sederoff R.R."/>
            <person name="Wang G."/>
            <person name="Qu G."/>
            <person name="Chen S."/>
        </authorList>
    </citation>
    <scope>NUCLEOTIDE SEQUENCE [LARGE SCALE GENOMIC DNA]</scope>
    <source>
        <strain evidence="4">SC-2020</strain>
    </source>
</reference>
<evidence type="ECO:0000259" key="3">
    <source>
        <dbReference type="Pfam" id="PF00139"/>
    </source>
</evidence>
<sequence>MDEMHKIAKTYVRYVGFQSCSFLFLFKAAPVTRTKPTLPLLSTSLDLSSVMLDSMYVGFSSSTGAVASSHYILGWSFNRGGQAQSLDVSQVTSRWGLRFWSSKK</sequence>
<dbReference type="SUPFAM" id="SSF49899">
    <property type="entry name" value="Concanavalin A-like lectins/glucanases"/>
    <property type="match status" value="1"/>
</dbReference>
<dbReference type="GO" id="GO:0030246">
    <property type="term" value="F:carbohydrate binding"/>
    <property type="evidence" value="ECO:0007669"/>
    <property type="project" value="UniProtKB-KW"/>
</dbReference>
<keyword evidence="5" id="KW-1185">Reference proteome</keyword>
<evidence type="ECO:0000313" key="5">
    <source>
        <dbReference type="Proteomes" id="UP001164929"/>
    </source>
</evidence>
<dbReference type="Proteomes" id="UP001164929">
    <property type="component" value="Chromosome 16"/>
</dbReference>
<feature type="domain" description="Legume lectin" evidence="3">
    <location>
        <begin position="27"/>
        <end position="90"/>
    </location>
</feature>
<proteinExistence type="inferred from homology"/>
<dbReference type="PANTHER" id="PTHR32401:SF50">
    <property type="entry name" value="OS07G0133000 PROTEIN"/>
    <property type="match status" value="1"/>
</dbReference>
<accession>A0AAD6LIX3</accession>
<dbReference type="AlphaFoldDB" id="A0AAD6LIX3"/>
<comment type="similarity">
    <text evidence="1">Belongs to the leguminous lectin family.</text>
</comment>
<comment type="caution">
    <text evidence="4">The sequence shown here is derived from an EMBL/GenBank/DDBJ whole genome shotgun (WGS) entry which is preliminary data.</text>
</comment>
<evidence type="ECO:0000256" key="2">
    <source>
        <dbReference type="ARBA" id="ARBA00022734"/>
    </source>
</evidence>
<dbReference type="InterPro" id="IPR013320">
    <property type="entry name" value="ConA-like_dom_sf"/>
</dbReference>
<dbReference type="InterPro" id="IPR001220">
    <property type="entry name" value="Legume_lectin_dom"/>
</dbReference>
<dbReference type="InterPro" id="IPR050258">
    <property type="entry name" value="Leguminous_Lectin"/>
</dbReference>
<dbReference type="EMBL" id="JAQIZT010000016">
    <property type="protein sequence ID" value="KAJ6968007.1"/>
    <property type="molecule type" value="Genomic_DNA"/>
</dbReference>
<evidence type="ECO:0000313" key="4">
    <source>
        <dbReference type="EMBL" id="KAJ6968007.1"/>
    </source>
</evidence>
<evidence type="ECO:0000256" key="1">
    <source>
        <dbReference type="ARBA" id="ARBA00007606"/>
    </source>
</evidence>
<protein>
    <recommendedName>
        <fullName evidence="3">Legume lectin domain-containing protein</fullName>
    </recommendedName>
</protein>
<organism evidence="4 5">
    <name type="scientific">Populus alba x Populus x berolinensis</name>
    <dbReference type="NCBI Taxonomy" id="444605"/>
    <lineage>
        <taxon>Eukaryota</taxon>
        <taxon>Viridiplantae</taxon>
        <taxon>Streptophyta</taxon>
        <taxon>Embryophyta</taxon>
        <taxon>Tracheophyta</taxon>
        <taxon>Spermatophyta</taxon>
        <taxon>Magnoliopsida</taxon>
        <taxon>eudicotyledons</taxon>
        <taxon>Gunneridae</taxon>
        <taxon>Pentapetalae</taxon>
        <taxon>rosids</taxon>
        <taxon>fabids</taxon>
        <taxon>Malpighiales</taxon>
        <taxon>Salicaceae</taxon>
        <taxon>Saliceae</taxon>
        <taxon>Populus</taxon>
    </lineage>
</organism>
<keyword evidence="2" id="KW-0430">Lectin</keyword>
<gene>
    <name evidence="4" type="ORF">NC653_036062</name>
</gene>
<dbReference type="Pfam" id="PF00139">
    <property type="entry name" value="Lectin_legB"/>
    <property type="match status" value="1"/>
</dbReference>
<dbReference type="Gene3D" id="2.60.120.200">
    <property type="match status" value="1"/>
</dbReference>
<name>A0AAD6LIX3_9ROSI</name>
<dbReference type="PANTHER" id="PTHR32401">
    <property type="entry name" value="CONCANAVALIN A-LIKE LECTIN FAMILY PROTEIN"/>
    <property type="match status" value="1"/>
</dbReference>